<feature type="compositionally biased region" description="Basic residues" evidence="1">
    <location>
        <begin position="14"/>
        <end position="24"/>
    </location>
</feature>
<comment type="caution">
    <text evidence="2">The sequence shown here is derived from an EMBL/GenBank/DDBJ whole genome shotgun (WGS) entry which is preliminary data.</text>
</comment>
<accession>A0ABQ7LC96</accession>
<organism evidence="2 3">
    <name type="scientific">Brassica rapa subsp. trilocularis</name>
    <dbReference type="NCBI Taxonomy" id="1813537"/>
    <lineage>
        <taxon>Eukaryota</taxon>
        <taxon>Viridiplantae</taxon>
        <taxon>Streptophyta</taxon>
        <taxon>Embryophyta</taxon>
        <taxon>Tracheophyta</taxon>
        <taxon>Spermatophyta</taxon>
        <taxon>Magnoliopsida</taxon>
        <taxon>eudicotyledons</taxon>
        <taxon>Gunneridae</taxon>
        <taxon>Pentapetalae</taxon>
        <taxon>rosids</taxon>
        <taxon>malvids</taxon>
        <taxon>Brassicales</taxon>
        <taxon>Brassicaceae</taxon>
        <taxon>Brassiceae</taxon>
        <taxon>Brassica</taxon>
    </lineage>
</organism>
<keyword evidence="3" id="KW-1185">Reference proteome</keyword>
<name>A0ABQ7LC96_BRACM</name>
<gene>
    <name evidence="2" type="primary">A09g503890.1_BraROA</name>
    <name evidence="2" type="ORF">IGI04_034674</name>
</gene>
<evidence type="ECO:0000313" key="2">
    <source>
        <dbReference type="EMBL" id="KAG5383204.1"/>
    </source>
</evidence>
<protein>
    <submittedName>
        <fullName evidence="2">Uncharacterized protein</fullName>
    </submittedName>
</protein>
<dbReference type="Proteomes" id="UP000823674">
    <property type="component" value="Chromosome A09"/>
</dbReference>
<dbReference type="EMBL" id="JADBGQ010000008">
    <property type="protein sequence ID" value="KAG5383204.1"/>
    <property type="molecule type" value="Genomic_DNA"/>
</dbReference>
<reference evidence="2 3" key="1">
    <citation type="submission" date="2021-03" db="EMBL/GenBank/DDBJ databases">
        <authorList>
            <person name="King G.J."/>
            <person name="Bancroft I."/>
            <person name="Baten A."/>
            <person name="Bloomfield J."/>
            <person name="Borpatragohain P."/>
            <person name="He Z."/>
            <person name="Irish N."/>
            <person name="Irwin J."/>
            <person name="Liu K."/>
            <person name="Mauleon R.P."/>
            <person name="Moore J."/>
            <person name="Morris R."/>
            <person name="Ostergaard L."/>
            <person name="Wang B."/>
            <person name="Wells R."/>
        </authorList>
    </citation>
    <scope>NUCLEOTIDE SEQUENCE [LARGE SCALE GENOMIC DNA]</scope>
    <source>
        <strain evidence="2">R-o-18</strain>
        <tissue evidence="2">Leaf</tissue>
    </source>
</reference>
<sequence length="82" mass="9615">MMKSVRKKESQPRRSVHAKKRRVRGPLDSSNQKQCYRPSARAMTLFDEKDELEEDLDEDDLGHEDVECDDEDENNGISEDEF</sequence>
<evidence type="ECO:0000313" key="3">
    <source>
        <dbReference type="Proteomes" id="UP000823674"/>
    </source>
</evidence>
<evidence type="ECO:0000256" key="1">
    <source>
        <dbReference type="SAM" id="MobiDB-lite"/>
    </source>
</evidence>
<feature type="compositionally biased region" description="Acidic residues" evidence="1">
    <location>
        <begin position="48"/>
        <end position="82"/>
    </location>
</feature>
<feature type="region of interest" description="Disordered" evidence="1">
    <location>
        <begin position="1"/>
        <end position="82"/>
    </location>
</feature>
<proteinExistence type="predicted"/>